<reference evidence="4 5" key="1">
    <citation type="submission" date="2020-02" db="EMBL/GenBank/DDBJ databases">
        <authorList>
            <person name="Kim M.K."/>
        </authorList>
    </citation>
    <scope>NUCLEOTIDE SEQUENCE [LARGE SCALE GENOMIC DNA]</scope>
    <source>
        <strain evidence="4 5">17J57-3</strain>
    </source>
</reference>
<dbReference type="Proteomes" id="UP000482155">
    <property type="component" value="Unassembled WGS sequence"/>
</dbReference>
<dbReference type="SMART" id="SM00364">
    <property type="entry name" value="LRR_BAC"/>
    <property type="match status" value="2"/>
</dbReference>
<dbReference type="Pfam" id="PF00560">
    <property type="entry name" value="LRR_1"/>
    <property type="match status" value="1"/>
</dbReference>
<dbReference type="SMART" id="SM00369">
    <property type="entry name" value="LRR_TYP"/>
    <property type="match status" value="2"/>
</dbReference>
<evidence type="ECO:0000256" key="3">
    <source>
        <dbReference type="SAM" id="MobiDB-lite"/>
    </source>
</evidence>
<dbReference type="AlphaFoldDB" id="A0A6B3SMJ8"/>
<protein>
    <submittedName>
        <fullName evidence="4">Leucine-rich repeat domain-containing protein</fullName>
    </submittedName>
</protein>
<dbReference type="PANTHER" id="PTHR48051">
    <property type="match status" value="1"/>
</dbReference>
<dbReference type="InterPro" id="IPR001611">
    <property type="entry name" value="Leu-rich_rpt"/>
</dbReference>
<evidence type="ECO:0000256" key="2">
    <source>
        <dbReference type="ARBA" id="ARBA00022737"/>
    </source>
</evidence>
<comment type="caution">
    <text evidence="4">The sequence shown here is derived from an EMBL/GenBank/DDBJ whole genome shotgun (WGS) entry which is preliminary data.</text>
</comment>
<dbReference type="RefSeq" id="WP_163963774.1">
    <property type="nucleotide sequence ID" value="NZ_JAAIVB010000043.1"/>
</dbReference>
<evidence type="ECO:0000313" key="5">
    <source>
        <dbReference type="Proteomes" id="UP000482155"/>
    </source>
</evidence>
<dbReference type="InterPro" id="IPR003591">
    <property type="entry name" value="Leu-rich_rpt_typical-subtyp"/>
</dbReference>
<dbReference type="PROSITE" id="PS51450">
    <property type="entry name" value="LRR"/>
    <property type="match status" value="2"/>
</dbReference>
<keyword evidence="2" id="KW-0677">Repeat</keyword>
<dbReference type="EMBL" id="JAAIVB010000043">
    <property type="protein sequence ID" value="NEX62001.1"/>
    <property type="molecule type" value="Genomic_DNA"/>
</dbReference>
<proteinExistence type="predicted"/>
<evidence type="ECO:0000313" key="4">
    <source>
        <dbReference type="EMBL" id="NEX62001.1"/>
    </source>
</evidence>
<evidence type="ECO:0000256" key="1">
    <source>
        <dbReference type="ARBA" id="ARBA00022614"/>
    </source>
</evidence>
<feature type="region of interest" description="Disordered" evidence="3">
    <location>
        <begin position="1"/>
        <end position="45"/>
    </location>
</feature>
<dbReference type="SUPFAM" id="SSF52058">
    <property type="entry name" value="L domain-like"/>
    <property type="match status" value="1"/>
</dbReference>
<dbReference type="PANTHER" id="PTHR48051:SF1">
    <property type="entry name" value="RAS SUPPRESSOR PROTEIN 1"/>
    <property type="match status" value="1"/>
</dbReference>
<dbReference type="Pfam" id="PF13855">
    <property type="entry name" value="LRR_8"/>
    <property type="match status" value="1"/>
</dbReference>
<gene>
    <name evidence="4" type="ORF">G3574_13010</name>
</gene>
<dbReference type="GO" id="GO:0005737">
    <property type="term" value="C:cytoplasm"/>
    <property type="evidence" value="ECO:0007669"/>
    <property type="project" value="TreeGrafter"/>
</dbReference>
<keyword evidence="5" id="KW-1185">Reference proteome</keyword>
<organism evidence="4 5">
    <name type="scientific">Noviherbaspirillum galbum</name>
    <dbReference type="NCBI Taxonomy" id="2709383"/>
    <lineage>
        <taxon>Bacteria</taxon>
        <taxon>Pseudomonadati</taxon>
        <taxon>Pseudomonadota</taxon>
        <taxon>Betaproteobacteria</taxon>
        <taxon>Burkholderiales</taxon>
        <taxon>Oxalobacteraceae</taxon>
        <taxon>Noviherbaspirillum</taxon>
    </lineage>
</organism>
<dbReference type="InterPro" id="IPR032675">
    <property type="entry name" value="LRR_dom_sf"/>
</dbReference>
<dbReference type="Gene3D" id="3.80.10.10">
    <property type="entry name" value="Ribonuclease Inhibitor"/>
    <property type="match status" value="1"/>
</dbReference>
<keyword evidence="1" id="KW-0433">Leucine-rich repeat</keyword>
<accession>A0A6B3SMJ8</accession>
<dbReference type="InterPro" id="IPR050216">
    <property type="entry name" value="LRR_domain-containing"/>
</dbReference>
<name>A0A6B3SMJ8_9BURK</name>
<sequence length="418" mass="46680">MPFFVCGRSAPQVHDPELPSSPIAPNHDGDSPAQGLRAGEPGDPDAALRSLPEWRGFLGMLAAWRREFPMCERERGGRLVASARMRDCAIRQALHGERELTLDLSNQSLTELPPGLTRLALKHLNAAGNCFTDIDASVERMPELESLDLSRNQLCVLPESVHVLFPCLRVLNVSGNRLERLPDSLSEMRLERLYANDNDLIFLPYELGKTGTLRYLLLMGNRLKGQTMPPLLHPQSRVFRALDKDIVLHGNRECPFPLRPPRRGAFPPPAVPAFHAGTVPVYLGPSQRSYLDKVLPPPDVRALLGDAAGREIAHANDFRNWAEYACQQGIGEKFLYAFVKDLRTGSAELRKRCFAIAHQALLPGGPSLIRSWEVMNEELRLDRQERASLAQETPRPTIRAPHAAWQHLRDGSTKIRPA</sequence>